<sequence>MASTVLSSTHQIFDDHHNSSNGGGGGEISRQEIQAAIAKAVELRALHAALIQGTTTASSPSSSAAAAANLRYLPPPSSSPASSRPLPQFSAQDYPVFTPSYEDEPFPGSQYSMPAKSRTASESWDECGVEGGGGTMSYETILSDFKKENSSTRKGIHSADDQKSVTGPCANNNITVLHSSPGGGGTTAGLYKSSRGLNFAGFKSSSSCNRSRAIADFEAQNRKSKIHSNIVVPLTDSHASVQSQPRSKGMMSWLFPRLRKKPTKNAATTSPVRTESEEASQVFGELGLLSIENLRKELKESNETRDAAMTEVAETRASLGPLRQKIEHLEGYCEELKAALKSASRSKGRAKSIDGYAENNNNNNNNSSSHHPSILPVTDEAMVEGFLQMVAESRLSVKQFCKSLITQIEDAADSPLIETILSLNSNHPKKILHHLESIINDTMHQDFENSAFQKNGAPKHLDPQQDRQAQFQSFVSLRNLSWNEVLRKGTKYYSEEFSKFCDQRMSCIIAALNWTRPWPEQLLQAFFVAAKCVWLLHLLAFSFDPAAIGILRVEEERGFDPRYMEDVSRERAGNGGGSSSKVVKVMVMPGFYVQGRVLRCKVLCRYKGSYGHSGGNFSS</sequence>
<evidence type="ECO:0000313" key="3">
    <source>
        <dbReference type="EMBL" id="CAL1391160.1"/>
    </source>
</evidence>
<feature type="compositionally biased region" description="Low complexity" evidence="1">
    <location>
        <begin position="359"/>
        <end position="369"/>
    </location>
</feature>
<gene>
    <name evidence="3" type="ORF">LTRI10_LOCUS31902</name>
</gene>
<dbReference type="Proteomes" id="UP001497516">
    <property type="component" value="Chromosome 5"/>
</dbReference>
<feature type="region of interest" description="Disordered" evidence="1">
    <location>
        <begin position="1"/>
        <end position="27"/>
    </location>
</feature>
<dbReference type="PANTHER" id="PTHR31029:SF3">
    <property type="entry name" value="IRK-INTERACTING PROTEIN"/>
    <property type="match status" value="1"/>
</dbReference>
<evidence type="ECO:0000313" key="4">
    <source>
        <dbReference type="Proteomes" id="UP001497516"/>
    </source>
</evidence>
<feature type="compositionally biased region" description="Polar residues" evidence="1">
    <location>
        <begin position="1"/>
        <end position="11"/>
    </location>
</feature>
<feature type="domain" description="GIL1/IRKI C-terminal" evidence="2">
    <location>
        <begin position="550"/>
        <end position="603"/>
    </location>
</feature>
<dbReference type="EMBL" id="OZ034818">
    <property type="protein sequence ID" value="CAL1391160.1"/>
    <property type="molecule type" value="Genomic_DNA"/>
</dbReference>
<dbReference type="InterPro" id="IPR042316">
    <property type="entry name" value="IRKI-like"/>
</dbReference>
<dbReference type="PANTHER" id="PTHR31029">
    <property type="entry name" value="CYCLIN-DEPENDENT KINASE-LIKE PROTEIN"/>
    <property type="match status" value="1"/>
</dbReference>
<reference evidence="3 4" key="1">
    <citation type="submission" date="2024-04" db="EMBL/GenBank/DDBJ databases">
        <authorList>
            <person name="Fracassetti M."/>
        </authorList>
    </citation>
    <scope>NUCLEOTIDE SEQUENCE [LARGE SCALE GENOMIC DNA]</scope>
</reference>
<dbReference type="Pfam" id="PF24994">
    <property type="entry name" value="GIL1_IRKI_C"/>
    <property type="match status" value="1"/>
</dbReference>
<evidence type="ECO:0000256" key="1">
    <source>
        <dbReference type="SAM" id="MobiDB-lite"/>
    </source>
</evidence>
<accession>A0AAV2F0R9</accession>
<protein>
    <recommendedName>
        <fullName evidence="2">GIL1/IRKI C-terminal domain-containing protein</fullName>
    </recommendedName>
</protein>
<proteinExistence type="predicted"/>
<name>A0AAV2F0R9_9ROSI</name>
<dbReference type="InterPro" id="IPR056813">
    <property type="entry name" value="GIL1_IRKI_C"/>
</dbReference>
<dbReference type="AlphaFoldDB" id="A0AAV2F0R9"/>
<keyword evidence="4" id="KW-1185">Reference proteome</keyword>
<feature type="region of interest" description="Disordered" evidence="1">
    <location>
        <begin position="350"/>
        <end position="374"/>
    </location>
</feature>
<organism evidence="3 4">
    <name type="scientific">Linum trigynum</name>
    <dbReference type="NCBI Taxonomy" id="586398"/>
    <lineage>
        <taxon>Eukaryota</taxon>
        <taxon>Viridiplantae</taxon>
        <taxon>Streptophyta</taxon>
        <taxon>Embryophyta</taxon>
        <taxon>Tracheophyta</taxon>
        <taxon>Spermatophyta</taxon>
        <taxon>Magnoliopsida</taxon>
        <taxon>eudicotyledons</taxon>
        <taxon>Gunneridae</taxon>
        <taxon>Pentapetalae</taxon>
        <taxon>rosids</taxon>
        <taxon>fabids</taxon>
        <taxon>Malpighiales</taxon>
        <taxon>Linaceae</taxon>
        <taxon>Linum</taxon>
    </lineage>
</organism>
<evidence type="ECO:0000259" key="2">
    <source>
        <dbReference type="Pfam" id="PF24994"/>
    </source>
</evidence>